<evidence type="ECO:0000313" key="2">
    <source>
        <dbReference type="Proteomes" id="UP000293912"/>
    </source>
</evidence>
<dbReference type="AlphaFoldDB" id="A0A4P6X093"/>
<keyword evidence="2" id="KW-1185">Reference proteome</keyword>
<organism evidence="1 2">
    <name type="scientific">Hydrogenophaga pseudoflava</name>
    <name type="common">Pseudomonas carboxydoflava</name>
    <dbReference type="NCBI Taxonomy" id="47421"/>
    <lineage>
        <taxon>Bacteria</taxon>
        <taxon>Pseudomonadati</taxon>
        <taxon>Pseudomonadota</taxon>
        <taxon>Betaproteobacteria</taxon>
        <taxon>Burkholderiales</taxon>
        <taxon>Comamonadaceae</taxon>
        <taxon>Hydrogenophaga</taxon>
    </lineage>
</organism>
<reference evidence="1 2" key="1">
    <citation type="submission" date="2019-03" db="EMBL/GenBank/DDBJ databases">
        <authorList>
            <person name="Sebastian G."/>
            <person name="Baumann P."/>
            <person name="Ruckert C."/>
            <person name="Kalinowski J."/>
            <person name="Nebel B."/>
            <person name="Takors R."/>
            <person name="Blombach B."/>
        </authorList>
    </citation>
    <scope>NUCLEOTIDE SEQUENCE [LARGE SCALE GENOMIC DNA]</scope>
    <source>
        <strain evidence="1 2">DSM 1084</strain>
    </source>
</reference>
<name>A0A4P6X093_HYDPS</name>
<accession>A0A4P6X093</accession>
<protein>
    <submittedName>
        <fullName evidence="1">Uncharacterized protein</fullName>
    </submittedName>
</protein>
<dbReference type="KEGG" id="hpse:HPF_09735"/>
<evidence type="ECO:0000313" key="1">
    <source>
        <dbReference type="EMBL" id="QBM27966.1"/>
    </source>
</evidence>
<sequence>MSGEATVQRVTPDTTSAEALPSFRQAVNMALKMTTSVMKTMEAVRLADTDWDDDDSDADFSIALASRELARLSGIEDLTEDEFFRSWWQVYSVVSLADKAFHRDCIFKNHLRCFPESFRVLGEMVEWSAR</sequence>
<dbReference type="Proteomes" id="UP000293912">
    <property type="component" value="Chromosome"/>
</dbReference>
<proteinExistence type="predicted"/>
<gene>
    <name evidence="1" type="ORF">HPF_09735</name>
</gene>
<dbReference type="EMBL" id="CP037867">
    <property type="protein sequence ID" value="QBM27966.1"/>
    <property type="molecule type" value="Genomic_DNA"/>
</dbReference>
<dbReference type="RefSeq" id="WP_133156486.1">
    <property type="nucleotide sequence ID" value="NZ_CP037867.1"/>
</dbReference>